<dbReference type="OrthoDB" id="10580528at2759"/>
<keyword evidence="1" id="KW-0175">Coiled coil</keyword>
<gene>
    <name evidence="3" type="ORF">SNEC2469_LOCUS33173</name>
</gene>
<protein>
    <submittedName>
        <fullName evidence="3">Uncharacterized protein</fullName>
    </submittedName>
</protein>
<evidence type="ECO:0000313" key="4">
    <source>
        <dbReference type="Proteomes" id="UP000601435"/>
    </source>
</evidence>
<dbReference type="AlphaFoldDB" id="A0A813C3M2"/>
<keyword evidence="4" id="KW-1185">Reference proteome</keyword>
<name>A0A813C3M2_9DINO</name>
<evidence type="ECO:0000256" key="2">
    <source>
        <dbReference type="SAM" id="Phobius"/>
    </source>
</evidence>
<evidence type="ECO:0000256" key="1">
    <source>
        <dbReference type="SAM" id="Coils"/>
    </source>
</evidence>
<dbReference type="Proteomes" id="UP000601435">
    <property type="component" value="Unassembled WGS sequence"/>
</dbReference>
<evidence type="ECO:0000313" key="3">
    <source>
        <dbReference type="EMBL" id="CAE7938478.1"/>
    </source>
</evidence>
<keyword evidence="2" id="KW-0812">Transmembrane</keyword>
<accession>A0A813C3M2</accession>
<keyword evidence="2" id="KW-0472">Membrane</keyword>
<reference evidence="3" key="1">
    <citation type="submission" date="2021-02" db="EMBL/GenBank/DDBJ databases">
        <authorList>
            <person name="Dougan E. K."/>
            <person name="Rhodes N."/>
            <person name="Thang M."/>
            <person name="Chan C."/>
        </authorList>
    </citation>
    <scope>NUCLEOTIDE SEQUENCE</scope>
</reference>
<keyword evidence="2" id="KW-1133">Transmembrane helix</keyword>
<feature type="non-terminal residue" evidence="3">
    <location>
        <position position="1"/>
    </location>
</feature>
<proteinExistence type="predicted"/>
<comment type="caution">
    <text evidence="3">The sequence shown here is derived from an EMBL/GenBank/DDBJ whole genome shotgun (WGS) entry which is preliminary data.</text>
</comment>
<feature type="transmembrane region" description="Helical" evidence="2">
    <location>
        <begin position="65"/>
        <end position="84"/>
    </location>
</feature>
<dbReference type="EMBL" id="CAJNJA010086378">
    <property type="protein sequence ID" value="CAE7938478.1"/>
    <property type="molecule type" value="Genomic_DNA"/>
</dbReference>
<feature type="coiled-coil region" evidence="1">
    <location>
        <begin position="151"/>
        <end position="178"/>
    </location>
</feature>
<sequence length="179" mass="20592">MIGMCSSDGRVGEQERAEEDKVQIVRRLEKVMKNKSSMLFALSSLLMQQSEAVNLPLAAAQGNMSFLEIVVAILMIALTIYFVVNLERYKELESALNDREKAVAAQEKEVGTWLASLTKKEKEVAKTQKLDDLEYEYKEIKGDMIYFKDYADEVDKAMLNAKEKIRRQRKKIKELKKTM</sequence>
<organism evidence="3 4">
    <name type="scientific">Symbiodinium necroappetens</name>
    <dbReference type="NCBI Taxonomy" id="1628268"/>
    <lineage>
        <taxon>Eukaryota</taxon>
        <taxon>Sar</taxon>
        <taxon>Alveolata</taxon>
        <taxon>Dinophyceae</taxon>
        <taxon>Suessiales</taxon>
        <taxon>Symbiodiniaceae</taxon>
        <taxon>Symbiodinium</taxon>
    </lineage>
</organism>